<gene>
    <name evidence="3" type="ORF">QEZ40_006972</name>
</gene>
<dbReference type="Pfam" id="PF19816">
    <property type="entry name" value="DUF6299"/>
    <property type="match status" value="1"/>
</dbReference>
<organism evidence="3 4">
    <name type="scientific">Streptomyces katrae</name>
    <dbReference type="NCBI Taxonomy" id="68223"/>
    <lineage>
        <taxon>Bacteria</taxon>
        <taxon>Bacillati</taxon>
        <taxon>Actinomycetota</taxon>
        <taxon>Actinomycetes</taxon>
        <taxon>Kitasatosporales</taxon>
        <taxon>Streptomycetaceae</taxon>
        <taxon>Streptomyces</taxon>
    </lineage>
</organism>
<accession>A0ABT7GQZ6</accession>
<protein>
    <submittedName>
        <fullName evidence="3">DUF6299 family protein</fullName>
    </submittedName>
</protein>
<evidence type="ECO:0000313" key="3">
    <source>
        <dbReference type="EMBL" id="MDK9495681.1"/>
    </source>
</evidence>
<dbReference type="RefSeq" id="WP_285341249.1">
    <property type="nucleotide sequence ID" value="NZ_JASITI010000008.1"/>
</dbReference>
<dbReference type="Proteomes" id="UP001223390">
    <property type="component" value="Unassembled WGS sequence"/>
</dbReference>
<comment type="caution">
    <text evidence="3">The sequence shown here is derived from an EMBL/GenBank/DDBJ whole genome shotgun (WGS) entry which is preliminary data.</text>
</comment>
<feature type="signal peptide" evidence="1">
    <location>
        <begin position="1"/>
        <end position="28"/>
    </location>
</feature>
<feature type="domain" description="DUF6299" evidence="2">
    <location>
        <begin position="34"/>
        <end position="143"/>
    </location>
</feature>
<reference evidence="3 4" key="1">
    <citation type="submission" date="2023-05" db="EMBL/GenBank/DDBJ databases">
        <title>Sequencing and Assembly of Streptomyces sp. NP73.</title>
        <authorList>
            <person name="Konwar A.N."/>
            <person name="Saikia K."/>
            <person name="Thakur D."/>
        </authorList>
    </citation>
    <scope>NUCLEOTIDE SEQUENCE [LARGE SCALE GENOMIC DNA]</scope>
    <source>
        <strain evidence="3 4">NP73</strain>
    </source>
</reference>
<dbReference type="InterPro" id="IPR046266">
    <property type="entry name" value="DUF6299"/>
</dbReference>
<dbReference type="EMBL" id="JASITI010000008">
    <property type="protein sequence ID" value="MDK9495681.1"/>
    <property type="molecule type" value="Genomic_DNA"/>
</dbReference>
<name>A0ABT7GQZ6_9ACTN</name>
<keyword evidence="1" id="KW-0732">Signal</keyword>
<feature type="chain" id="PRO_5045172496" evidence="1">
    <location>
        <begin position="29"/>
        <end position="145"/>
    </location>
</feature>
<evidence type="ECO:0000256" key="1">
    <source>
        <dbReference type="SAM" id="SignalP"/>
    </source>
</evidence>
<proteinExistence type="predicted"/>
<sequence>MRTPARRMTLGAFSALAATTLFTAPAHATVFNQGISVQSEAHIAGDGYITLSGTYHCEAPSPSGAVQIKATVIQDGTRLSIGAGEVVCDGAEHAWVAGSPLTGGIHPGAARAVAELQEIHMSGLMPRAIDTVAQDARDIEVVEHA</sequence>
<evidence type="ECO:0000313" key="4">
    <source>
        <dbReference type="Proteomes" id="UP001223390"/>
    </source>
</evidence>
<evidence type="ECO:0000259" key="2">
    <source>
        <dbReference type="Pfam" id="PF19816"/>
    </source>
</evidence>
<keyword evidence="4" id="KW-1185">Reference proteome</keyword>